<dbReference type="Gene3D" id="3.40.50.1000">
    <property type="entry name" value="HAD superfamily/HAD-like"/>
    <property type="match status" value="1"/>
</dbReference>
<gene>
    <name evidence="1" type="ORF">C5O23_01470</name>
</gene>
<dbReference type="RefSeq" id="WP_107031179.1">
    <property type="nucleotide sequence ID" value="NZ_CAOLYA010000013.1"/>
</dbReference>
<dbReference type="GO" id="GO:0005829">
    <property type="term" value="C:cytosol"/>
    <property type="evidence" value="ECO:0007669"/>
    <property type="project" value="TreeGrafter"/>
</dbReference>
<comment type="caution">
    <text evidence="1">The sequence shown here is derived from an EMBL/GenBank/DDBJ whole genome shotgun (WGS) entry which is preliminary data.</text>
</comment>
<reference evidence="2" key="1">
    <citation type="submission" date="2018-02" db="EMBL/GenBank/DDBJ databases">
        <authorList>
            <person name="Clavel T."/>
            <person name="Strowig T."/>
        </authorList>
    </citation>
    <scope>NUCLEOTIDE SEQUENCE [LARGE SCALE GENOMIC DNA]</scope>
    <source>
        <strain evidence="2">DSM 103720</strain>
    </source>
</reference>
<dbReference type="GeneID" id="82525018"/>
<keyword evidence="2" id="KW-1185">Reference proteome</keyword>
<sequence>MKHLYVTDMDGTLLGRDSRVSSRSAEIISRLSKSGVPVTVATARTPATVEMLLEDTYINIPAIVMTGAAMWDRVSQRYMDVMYPEADAAWRVMCCCREHGVNPFVYVLRDNTMLEVYHNGRMNSREWKFYEERCGLTRKRFIFDDPHAYEEPLAGTVLIFAVGEGRAIESVAAVLMADGRLSVSSYRDIFNPDVAYLEVFAAGVSKAAAIGKLARQIGADTVTVYGDNLNDLSMFAVADDAVAVDNAMPGVMEKADRRIGANYEDAVALDMAMCARAEGFRV</sequence>
<proteinExistence type="predicted"/>
<evidence type="ECO:0000313" key="1">
    <source>
        <dbReference type="EMBL" id="PWB04255.1"/>
    </source>
</evidence>
<dbReference type="GO" id="GO:0016791">
    <property type="term" value="F:phosphatase activity"/>
    <property type="evidence" value="ECO:0007669"/>
    <property type="project" value="TreeGrafter"/>
</dbReference>
<dbReference type="Proteomes" id="UP000244905">
    <property type="component" value="Unassembled WGS sequence"/>
</dbReference>
<accession>A0A2V1ITP6</accession>
<dbReference type="InterPro" id="IPR023214">
    <property type="entry name" value="HAD_sf"/>
</dbReference>
<name>A0A2V1ITP6_9BACT</name>
<organism evidence="1 2">
    <name type="scientific">Duncaniella muris</name>
    <dbReference type="NCBI Taxonomy" id="2094150"/>
    <lineage>
        <taxon>Bacteria</taxon>
        <taxon>Pseudomonadati</taxon>
        <taxon>Bacteroidota</taxon>
        <taxon>Bacteroidia</taxon>
        <taxon>Bacteroidales</taxon>
        <taxon>Muribaculaceae</taxon>
        <taxon>Duncaniella</taxon>
    </lineage>
</organism>
<dbReference type="EMBL" id="PUEC01000002">
    <property type="protein sequence ID" value="PWB04255.1"/>
    <property type="molecule type" value="Genomic_DNA"/>
</dbReference>
<dbReference type="GO" id="GO:0000287">
    <property type="term" value="F:magnesium ion binding"/>
    <property type="evidence" value="ECO:0007669"/>
    <property type="project" value="TreeGrafter"/>
</dbReference>
<dbReference type="PANTHER" id="PTHR10000">
    <property type="entry name" value="PHOSPHOSERINE PHOSPHATASE"/>
    <property type="match status" value="1"/>
</dbReference>
<dbReference type="PANTHER" id="PTHR10000:SF8">
    <property type="entry name" value="HAD SUPERFAMILY HYDROLASE-LIKE, TYPE 3"/>
    <property type="match status" value="1"/>
</dbReference>
<dbReference type="AlphaFoldDB" id="A0A2V1ITP6"/>
<evidence type="ECO:0000313" key="2">
    <source>
        <dbReference type="Proteomes" id="UP000244905"/>
    </source>
</evidence>
<dbReference type="Pfam" id="PF08282">
    <property type="entry name" value="Hydrolase_3"/>
    <property type="match status" value="1"/>
</dbReference>
<protein>
    <submittedName>
        <fullName evidence="1">HAD family phosphatase</fullName>
    </submittedName>
</protein>
<dbReference type="Gene3D" id="3.30.1240.10">
    <property type="match status" value="1"/>
</dbReference>
<dbReference type="SUPFAM" id="SSF56784">
    <property type="entry name" value="HAD-like"/>
    <property type="match status" value="1"/>
</dbReference>
<dbReference type="InterPro" id="IPR036412">
    <property type="entry name" value="HAD-like_sf"/>
</dbReference>